<name>A0ABN2QFG9_9PSEU</name>
<keyword evidence="2" id="KW-1133">Transmembrane helix</keyword>
<evidence type="ECO:0008006" key="6">
    <source>
        <dbReference type="Google" id="ProtNLM"/>
    </source>
</evidence>
<keyword evidence="2" id="KW-0472">Membrane</keyword>
<comment type="caution">
    <text evidence="4">The sequence shown here is derived from an EMBL/GenBank/DDBJ whole genome shotgun (WGS) entry which is preliminary data.</text>
</comment>
<feature type="compositionally biased region" description="Low complexity" evidence="1">
    <location>
        <begin position="325"/>
        <end position="336"/>
    </location>
</feature>
<feature type="signal peptide" evidence="3">
    <location>
        <begin position="1"/>
        <end position="27"/>
    </location>
</feature>
<dbReference type="EMBL" id="BAAANN010000006">
    <property type="protein sequence ID" value="GAA1950887.1"/>
    <property type="molecule type" value="Genomic_DNA"/>
</dbReference>
<evidence type="ECO:0000256" key="1">
    <source>
        <dbReference type="SAM" id="MobiDB-lite"/>
    </source>
</evidence>
<dbReference type="RefSeq" id="WP_344415859.1">
    <property type="nucleotide sequence ID" value="NZ_BAAANN010000006.1"/>
</dbReference>
<evidence type="ECO:0000256" key="3">
    <source>
        <dbReference type="SAM" id="SignalP"/>
    </source>
</evidence>
<keyword evidence="3" id="KW-0732">Signal</keyword>
<dbReference type="Proteomes" id="UP001501116">
    <property type="component" value="Unassembled WGS sequence"/>
</dbReference>
<reference evidence="4 5" key="1">
    <citation type="journal article" date="2019" name="Int. J. Syst. Evol. Microbiol.">
        <title>The Global Catalogue of Microorganisms (GCM) 10K type strain sequencing project: providing services to taxonomists for standard genome sequencing and annotation.</title>
        <authorList>
            <consortium name="The Broad Institute Genomics Platform"/>
            <consortium name="The Broad Institute Genome Sequencing Center for Infectious Disease"/>
            <person name="Wu L."/>
            <person name="Ma J."/>
        </authorList>
    </citation>
    <scope>NUCLEOTIDE SEQUENCE [LARGE SCALE GENOMIC DNA]</scope>
    <source>
        <strain evidence="4 5">JCM 14545</strain>
    </source>
</reference>
<feature type="chain" id="PRO_5045704911" description="LPXTG-motif cell wall-anchored protein" evidence="3">
    <location>
        <begin position="28"/>
        <end position="366"/>
    </location>
</feature>
<feature type="region of interest" description="Disordered" evidence="1">
    <location>
        <begin position="301"/>
        <end position="336"/>
    </location>
</feature>
<proteinExistence type="predicted"/>
<feature type="compositionally biased region" description="Polar residues" evidence="1">
    <location>
        <begin position="301"/>
        <end position="316"/>
    </location>
</feature>
<evidence type="ECO:0000313" key="4">
    <source>
        <dbReference type="EMBL" id="GAA1950887.1"/>
    </source>
</evidence>
<accession>A0ABN2QFG9</accession>
<keyword evidence="2" id="KW-0812">Transmembrane</keyword>
<evidence type="ECO:0000256" key="2">
    <source>
        <dbReference type="SAM" id="Phobius"/>
    </source>
</evidence>
<sequence>MSFPKSRLAACLAAAACMAAAPGTASAADTPLPKDGPVAFGAGIIASGVEFKEPLGSEVVVAAGKAGTVKDEQDRLTVPEKGAERFSAHASSFEEGNPELPDGLKANLYSLTAGIAETNVPSAAVKGDFWLRPADDKSAHHWGLYFSGLATGADCPAPDKVAGTATAGEIWVKDASTAEGVEKKVDVPKGDEPVVVKDVKLGKPTHLDAAATKWATDVKITRVTANAVLTPESIKARVAPKLAEEGTEGKASGAVAGWLVEVEDFPVDENGKRGESLGITNFQFGLVACGVPKDFVAKPVPSTTAPSGAPGTSSQPAVPVKIPAGDDPAQAAGAGGSSPAAAIGIGAVLLAGAGAGTALYRRRVRG</sequence>
<organism evidence="4 5">
    <name type="scientific">Amycolatopsis minnesotensis</name>
    <dbReference type="NCBI Taxonomy" id="337894"/>
    <lineage>
        <taxon>Bacteria</taxon>
        <taxon>Bacillati</taxon>
        <taxon>Actinomycetota</taxon>
        <taxon>Actinomycetes</taxon>
        <taxon>Pseudonocardiales</taxon>
        <taxon>Pseudonocardiaceae</taxon>
        <taxon>Amycolatopsis</taxon>
    </lineage>
</organism>
<protein>
    <recommendedName>
        <fullName evidence="6">LPXTG-motif cell wall-anchored protein</fullName>
    </recommendedName>
</protein>
<evidence type="ECO:0000313" key="5">
    <source>
        <dbReference type="Proteomes" id="UP001501116"/>
    </source>
</evidence>
<gene>
    <name evidence="4" type="ORF">GCM10009754_19560</name>
</gene>
<keyword evidence="5" id="KW-1185">Reference proteome</keyword>
<feature type="transmembrane region" description="Helical" evidence="2">
    <location>
        <begin position="340"/>
        <end position="360"/>
    </location>
</feature>